<dbReference type="EMBL" id="WUBS01000012">
    <property type="protein sequence ID" value="NDL64387.1"/>
    <property type="molecule type" value="Genomic_DNA"/>
</dbReference>
<sequence>MKNSHKVLWTEGMFLRPHHFQQAEDYLELRQWSMREGLYPWGFSVLRMDESLLSLGKVALAAAAGILPDGTPFEFADAGDAPAALDIRAGCGALTIVLALPIRREGRETVIFNEAADSPARYLAFEKEINDANALSMGSAKIQCGRLRLRLLPQNELNGEWQAMGAVRVLEKDRDGCVVLDQDFIPPLLDSRVSPSLRGMAQELAGLLQQRRQRLGRHLQRREEGRDMTAADLMLQALLHRFSARVSHLLHAPRVHPERLFAEWLPFALELAIYRAPHAFEGDIPRYDHADTGGCFEALMSLLRQGLFIALEESAIPLPLTERMPGLNLATLPDKAMLDRFDFVLAVGELAAGAPMSAFLAQIKIAPVCRIRDVVQLQLPGIPLRPLPQAPRQLPLRKGASYFALEHSGGLWQPLAINGVFALYLTGEFARLDITLWAVRRSSALGGDQP</sequence>
<dbReference type="AlphaFoldDB" id="A0A845SME1"/>
<accession>A0A845SME1</accession>
<keyword evidence="2" id="KW-1185">Reference proteome</keyword>
<dbReference type="Proteomes" id="UP000461443">
    <property type="component" value="Unassembled WGS sequence"/>
</dbReference>
<dbReference type="PANTHER" id="PTHR35566:SF1">
    <property type="entry name" value="TYPE VI SECRETION SYSTEM BASEPLATE COMPONENT TSSK1"/>
    <property type="match status" value="1"/>
</dbReference>
<comment type="caution">
    <text evidence="1">The sequence shown here is derived from an EMBL/GenBank/DDBJ whole genome shotgun (WGS) entry which is preliminary data.</text>
</comment>
<dbReference type="PANTHER" id="PTHR35566">
    <property type="entry name" value="BLR3599 PROTEIN"/>
    <property type="match status" value="1"/>
</dbReference>
<dbReference type="NCBIfam" id="TIGR03353">
    <property type="entry name" value="VI_chp_4"/>
    <property type="match status" value="1"/>
</dbReference>
<evidence type="ECO:0000313" key="2">
    <source>
        <dbReference type="Proteomes" id="UP000461443"/>
    </source>
</evidence>
<protein>
    <submittedName>
        <fullName evidence="1">Type VI secretion system baseplate subunit TssK</fullName>
    </submittedName>
</protein>
<evidence type="ECO:0000313" key="1">
    <source>
        <dbReference type="EMBL" id="NDL64387.1"/>
    </source>
</evidence>
<dbReference type="InterPro" id="IPR010263">
    <property type="entry name" value="T6SS_TssK"/>
</dbReference>
<dbReference type="Pfam" id="PF05936">
    <property type="entry name" value="T6SS_VasE"/>
    <property type="match status" value="1"/>
</dbReference>
<reference evidence="1 2" key="2">
    <citation type="submission" date="2020-02" db="EMBL/GenBank/DDBJ databases">
        <title>The new genus of Enterobacteriales.</title>
        <authorList>
            <person name="Kim I.S."/>
        </authorList>
    </citation>
    <scope>NUCLEOTIDE SEQUENCE [LARGE SCALE GENOMIC DNA]</scope>
    <source>
        <strain evidence="1 2">SAP-6</strain>
    </source>
</reference>
<name>A0A845SME1_9GAMM</name>
<proteinExistence type="predicted"/>
<reference evidence="1 2" key="1">
    <citation type="submission" date="2019-12" db="EMBL/GenBank/DDBJ databases">
        <authorList>
            <person name="Lee S.D."/>
        </authorList>
    </citation>
    <scope>NUCLEOTIDE SEQUENCE [LARGE SCALE GENOMIC DNA]</scope>
    <source>
        <strain evidence="1 2">SAP-6</strain>
    </source>
</reference>
<organism evidence="1 2">
    <name type="scientific">Acerihabitans arboris</name>
    <dbReference type="NCBI Taxonomy" id="2691583"/>
    <lineage>
        <taxon>Bacteria</taxon>
        <taxon>Pseudomonadati</taxon>
        <taxon>Pseudomonadota</taxon>
        <taxon>Gammaproteobacteria</taxon>
        <taxon>Enterobacterales</taxon>
        <taxon>Pectobacteriaceae</taxon>
        <taxon>Acerihabitans</taxon>
    </lineage>
</organism>
<gene>
    <name evidence="1" type="primary">tssK</name>
    <name evidence="1" type="ORF">GRH90_16770</name>
</gene>